<name>A0A0R1LZS1_9LACO</name>
<proteinExistence type="predicted"/>
<dbReference type="PATRIC" id="fig|1423776.4.peg.433"/>
<evidence type="ECO:0000313" key="2">
    <source>
        <dbReference type="Proteomes" id="UP000051160"/>
    </source>
</evidence>
<dbReference type="EMBL" id="AZEE01000027">
    <property type="protein sequence ID" value="KRK98692.1"/>
    <property type="molecule type" value="Genomic_DNA"/>
</dbReference>
<comment type="caution">
    <text evidence="1">The sequence shown here is derived from an EMBL/GenBank/DDBJ whole genome shotgun (WGS) entry which is preliminary data.</text>
</comment>
<organism evidence="1 2">
    <name type="scientific">Secundilactobacillus odoratitofui DSM 19909 = JCM 15043</name>
    <dbReference type="NCBI Taxonomy" id="1423776"/>
    <lineage>
        <taxon>Bacteria</taxon>
        <taxon>Bacillati</taxon>
        <taxon>Bacillota</taxon>
        <taxon>Bacilli</taxon>
        <taxon>Lactobacillales</taxon>
        <taxon>Lactobacillaceae</taxon>
        <taxon>Secundilactobacillus</taxon>
    </lineage>
</organism>
<evidence type="ECO:0000313" key="1">
    <source>
        <dbReference type="EMBL" id="KRK98692.1"/>
    </source>
</evidence>
<dbReference type="STRING" id="1423776.FD04_GL000428"/>
<reference evidence="1 2" key="1">
    <citation type="journal article" date="2015" name="Genome Announc.">
        <title>Expanding the biotechnology potential of lactobacilli through comparative genomics of 213 strains and associated genera.</title>
        <authorList>
            <person name="Sun Z."/>
            <person name="Harris H.M."/>
            <person name="McCann A."/>
            <person name="Guo C."/>
            <person name="Argimon S."/>
            <person name="Zhang W."/>
            <person name="Yang X."/>
            <person name="Jeffery I.B."/>
            <person name="Cooney J.C."/>
            <person name="Kagawa T.F."/>
            <person name="Liu W."/>
            <person name="Song Y."/>
            <person name="Salvetti E."/>
            <person name="Wrobel A."/>
            <person name="Rasinkangas P."/>
            <person name="Parkhill J."/>
            <person name="Rea M.C."/>
            <person name="O'Sullivan O."/>
            <person name="Ritari J."/>
            <person name="Douillard F.P."/>
            <person name="Paul Ross R."/>
            <person name="Yang R."/>
            <person name="Briner A.E."/>
            <person name="Felis G.E."/>
            <person name="de Vos W.M."/>
            <person name="Barrangou R."/>
            <person name="Klaenhammer T.R."/>
            <person name="Caufield P.W."/>
            <person name="Cui Y."/>
            <person name="Zhang H."/>
            <person name="O'Toole P.W."/>
        </authorList>
    </citation>
    <scope>NUCLEOTIDE SEQUENCE [LARGE SCALE GENOMIC DNA]</scope>
    <source>
        <strain evidence="1 2">DSM 19909</strain>
    </source>
</reference>
<gene>
    <name evidence="1" type="ORF">FD04_GL000428</name>
</gene>
<sequence length="55" mass="5933">MVNDSGEKVRLTFGNVVQKPADEQIKMFGKVVESLTNLHLDSATVATTDTKTPVA</sequence>
<keyword evidence="2" id="KW-1185">Reference proteome</keyword>
<dbReference type="Proteomes" id="UP000051160">
    <property type="component" value="Unassembled WGS sequence"/>
</dbReference>
<protein>
    <submittedName>
        <fullName evidence="1">Uncharacterized protein</fullName>
    </submittedName>
</protein>
<dbReference type="AlphaFoldDB" id="A0A0R1LZS1"/>
<accession>A0A0R1LZS1</accession>